<reference evidence="2" key="1">
    <citation type="submission" date="2016-02" db="EMBL/GenBank/DDBJ databases">
        <authorList>
            <person name="Wen L."/>
            <person name="He K."/>
            <person name="Yang H."/>
        </authorList>
    </citation>
    <scope>NUCLEOTIDE SEQUENCE [LARGE SCALE GENOMIC DNA]</scope>
    <source>
        <strain evidence="2">JCM 15929</strain>
    </source>
</reference>
<gene>
    <name evidence="1" type="ORF">AXK60_11705</name>
</gene>
<accession>A0A138A8G4</accession>
<evidence type="ECO:0000313" key="1">
    <source>
        <dbReference type="EMBL" id="KXP06722.1"/>
    </source>
</evidence>
<organism evidence="1 2">
    <name type="scientific">Tsukamurella pseudospumae</name>
    <dbReference type="NCBI Taxonomy" id="239498"/>
    <lineage>
        <taxon>Bacteria</taxon>
        <taxon>Bacillati</taxon>
        <taxon>Actinomycetota</taxon>
        <taxon>Actinomycetes</taxon>
        <taxon>Mycobacteriales</taxon>
        <taxon>Tsukamurellaceae</taxon>
        <taxon>Tsukamurella</taxon>
    </lineage>
</organism>
<dbReference type="STRING" id="239498.AXK60_11705"/>
<comment type="caution">
    <text evidence="1">The sequence shown here is derived from an EMBL/GenBank/DDBJ whole genome shotgun (WGS) entry which is preliminary data.</text>
</comment>
<name>A0A138A8G4_9ACTN</name>
<dbReference type="RefSeq" id="WP_068572588.1">
    <property type="nucleotide sequence ID" value="NZ_LSRF01000056.1"/>
</dbReference>
<sequence>MISFNLTDDSDGIAARVGSTTVTLDRATADRLIVDLLMPRDGQQMYADGIPYGHLSRADALVAAQRLRALLDHLEEAEPRDPEPELLVAVTWANERTPQDIWWGVSHDRMEHLDLESALAVRQYLAPAVQAAGFHSVHIFGDDMAMVYPSSLAALDHAIALVLPTTPIDPAALPKEH</sequence>
<protein>
    <submittedName>
        <fullName evidence="1">Uncharacterized protein</fullName>
    </submittedName>
</protein>
<dbReference type="Proteomes" id="UP000070258">
    <property type="component" value="Unassembled WGS sequence"/>
</dbReference>
<proteinExistence type="predicted"/>
<evidence type="ECO:0000313" key="2">
    <source>
        <dbReference type="Proteomes" id="UP000070258"/>
    </source>
</evidence>
<dbReference type="AlphaFoldDB" id="A0A138A8G4"/>
<dbReference type="EMBL" id="LSRF01000056">
    <property type="protein sequence ID" value="KXP06722.1"/>
    <property type="molecule type" value="Genomic_DNA"/>
</dbReference>